<keyword evidence="1" id="KW-0812">Transmembrane</keyword>
<feature type="transmembrane region" description="Helical" evidence="1">
    <location>
        <begin position="88"/>
        <end position="109"/>
    </location>
</feature>
<comment type="caution">
    <text evidence="2">The sequence shown here is derived from an EMBL/GenBank/DDBJ whole genome shotgun (WGS) entry which is preliminary data.</text>
</comment>
<evidence type="ECO:0000313" key="2">
    <source>
        <dbReference type="EMBL" id="RDC65535.1"/>
    </source>
</evidence>
<dbReference type="Proteomes" id="UP000253919">
    <property type="component" value="Unassembled WGS sequence"/>
</dbReference>
<dbReference type="RefSeq" id="WP_115374527.1">
    <property type="nucleotide sequence ID" value="NZ_QASA01000001.1"/>
</dbReference>
<dbReference type="OrthoDB" id="937979at2"/>
<evidence type="ECO:0000256" key="1">
    <source>
        <dbReference type="SAM" id="Phobius"/>
    </source>
</evidence>
<keyword evidence="3" id="KW-1185">Reference proteome</keyword>
<keyword evidence="1" id="KW-1133">Transmembrane helix</keyword>
<sequence length="219" mass="25263">MKPENENNFHTEWIERYLSEELQGEDLEHFNRRLHTDGAFRQEVAVQRSIIAQTQSIGREDLRQDLKNMHRQFGFNQIEAKTKTTPSYYYAVAATILLLLAFTGIFYFTSRSNQDTPSMAQVQKEELTTQPQSLNIRYQVTGQDPAIGFSGTGADSTTTILLYPAATPTYAFNDTLRLYGNFAPNQLTLQYNQAKEQYTLRIDSLAYLLQRFRPKQALR</sequence>
<dbReference type="EMBL" id="QASA01000001">
    <property type="protein sequence ID" value="RDC65535.1"/>
    <property type="molecule type" value="Genomic_DNA"/>
</dbReference>
<name>A0A369QPE2_9BACT</name>
<accession>A0A369QPE2</accession>
<reference evidence="2 3" key="1">
    <citation type="submission" date="2018-04" db="EMBL/GenBank/DDBJ databases">
        <title>Adhaeribacter sp. HMF7616 genome sequencing and assembly.</title>
        <authorList>
            <person name="Kang H."/>
            <person name="Kang J."/>
            <person name="Cha I."/>
            <person name="Kim H."/>
            <person name="Joh K."/>
        </authorList>
    </citation>
    <scope>NUCLEOTIDE SEQUENCE [LARGE SCALE GENOMIC DNA]</scope>
    <source>
        <strain evidence="2 3">HMF7616</strain>
    </source>
</reference>
<keyword evidence="1" id="KW-0472">Membrane</keyword>
<organism evidence="2 3">
    <name type="scientific">Adhaeribacter pallidiroseus</name>
    <dbReference type="NCBI Taxonomy" id="2072847"/>
    <lineage>
        <taxon>Bacteria</taxon>
        <taxon>Pseudomonadati</taxon>
        <taxon>Bacteroidota</taxon>
        <taxon>Cytophagia</taxon>
        <taxon>Cytophagales</taxon>
        <taxon>Hymenobacteraceae</taxon>
        <taxon>Adhaeribacter</taxon>
    </lineage>
</organism>
<gene>
    <name evidence="2" type="ORF">AHMF7616_04165</name>
</gene>
<proteinExistence type="predicted"/>
<evidence type="ECO:0000313" key="3">
    <source>
        <dbReference type="Proteomes" id="UP000253919"/>
    </source>
</evidence>
<protein>
    <submittedName>
        <fullName evidence="2">Uncharacterized protein</fullName>
    </submittedName>
</protein>
<dbReference type="AlphaFoldDB" id="A0A369QPE2"/>